<accession>A0A1E1KMR9</accession>
<keyword evidence="3" id="KW-0808">Transferase</keyword>
<keyword evidence="6" id="KW-1133">Transmembrane helix</keyword>
<evidence type="ECO:0000256" key="1">
    <source>
        <dbReference type="ARBA" id="ARBA00004606"/>
    </source>
</evidence>
<dbReference type="Pfam" id="PF02434">
    <property type="entry name" value="Fringe"/>
    <property type="match status" value="1"/>
</dbReference>
<dbReference type="PANTHER" id="PTHR10811">
    <property type="entry name" value="FRINGE-RELATED"/>
    <property type="match status" value="1"/>
</dbReference>
<evidence type="ECO:0000256" key="8">
    <source>
        <dbReference type="ARBA" id="ARBA00037847"/>
    </source>
</evidence>
<gene>
    <name evidence="10" type="ORF">RCO7_00577</name>
</gene>
<dbReference type="STRING" id="914237.A0A1E1KMR9"/>
<dbReference type="GO" id="GO:0016020">
    <property type="term" value="C:membrane"/>
    <property type="evidence" value="ECO:0007669"/>
    <property type="project" value="UniProtKB-SubCell"/>
</dbReference>
<reference evidence="11" key="1">
    <citation type="submission" date="2016-03" db="EMBL/GenBank/DDBJ databases">
        <authorList>
            <person name="Ploux O."/>
        </authorList>
    </citation>
    <scope>NUCLEOTIDE SEQUENCE [LARGE SCALE GENOMIC DNA]</scope>
    <source>
        <strain evidence="11">UK7</strain>
    </source>
</reference>
<dbReference type="AlphaFoldDB" id="A0A1E1KMR9"/>
<keyword evidence="11" id="KW-1185">Reference proteome</keyword>
<keyword evidence="4" id="KW-0812">Transmembrane</keyword>
<keyword evidence="2" id="KW-0328">Glycosyltransferase</keyword>
<feature type="domain" description="Fringe-like glycosyltransferase" evidence="9">
    <location>
        <begin position="79"/>
        <end position="216"/>
    </location>
</feature>
<dbReference type="Gene3D" id="3.90.550.50">
    <property type="match status" value="1"/>
</dbReference>
<organism evidence="10 11">
    <name type="scientific">Rhynchosporium graminicola</name>
    <dbReference type="NCBI Taxonomy" id="2792576"/>
    <lineage>
        <taxon>Eukaryota</taxon>
        <taxon>Fungi</taxon>
        <taxon>Dikarya</taxon>
        <taxon>Ascomycota</taxon>
        <taxon>Pezizomycotina</taxon>
        <taxon>Leotiomycetes</taxon>
        <taxon>Helotiales</taxon>
        <taxon>Ploettnerulaceae</taxon>
        <taxon>Rhynchosporium</taxon>
    </lineage>
</organism>
<evidence type="ECO:0000256" key="7">
    <source>
        <dbReference type="ARBA" id="ARBA00023136"/>
    </source>
</evidence>
<protein>
    <recommendedName>
        <fullName evidence="9">Fringe-like glycosyltransferase domain-containing protein</fullName>
    </recommendedName>
</protein>
<dbReference type="InParanoid" id="A0A1E1KMR9"/>
<keyword evidence="5" id="KW-0735">Signal-anchor</keyword>
<dbReference type="GO" id="GO:0012505">
    <property type="term" value="C:endomembrane system"/>
    <property type="evidence" value="ECO:0007669"/>
    <property type="project" value="UniProtKB-SubCell"/>
</dbReference>
<comment type="subcellular location">
    <subcellularLocation>
        <location evidence="8">Endomembrane system</location>
        <topology evidence="8">Single-pass membrane protein</topology>
    </subcellularLocation>
    <subcellularLocation>
        <location evidence="1">Membrane</location>
        <topology evidence="1">Single-pass type II membrane protein</topology>
    </subcellularLocation>
</comment>
<proteinExistence type="predicted"/>
<evidence type="ECO:0000256" key="6">
    <source>
        <dbReference type="ARBA" id="ARBA00022989"/>
    </source>
</evidence>
<dbReference type="Proteomes" id="UP000178129">
    <property type="component" value="Unassembled WGS sequence"/>
</dbReference>
<keyword evidence="7" id="KW-0472">Membrane</keyword>
<sequence>MATVVVPQLLTLTLRVPLPPKADTGIFSFGMATNISRMNDSLPGISHWMLHSEAQLHILAPVEEYASVLEARLRKASVNVTIHTDETPFARRYVSLIQKLYDERSPETRWLVLTDDDTFFPSIASLASHFTDNYDSSKSIIVGAISDDLRVIELYGLLAAGGGGIFISVPLARQLLQQPTWSKCMAFSNNEGDELLDKCLNTFTQVRPVFDQALHQMDIYNGEGSSPEAGYLESGRKLLSIHHWKTWYDFNVAQGAAVAVATGHEGIFQRWLFDGDTVLSNGYSVVEYPRAGSYGGITEKELEGVEYTWNEGDPEELWRYVHMMGPLRPRKTSEKKRSAKLVDAVEVITPEGRAIRQIYVERSQSNTAFRPRDRVVELIWLI</sequence>
<evidence type="ECO:0000313" key="10">
    <source>
        <dbReference type="EMBL" id="CZS99309.1"/>
    </source>
</evidence>
<dbReference type="EMBL" id="FJUW01000016">
    <property type="protein sequence ID" value="CZS99309.1"/>
    <property type="molecule type" value="Genomic_DNA"/>
</dbReference>
<evidence type="ECO:0000256" key="3">
    <source>
        <dbReference type="ARBA" id="ARBA00022679"/>
    </source>
</evidence>
<evidence type="ECO:0000259" key="9">
    <source>
        <dbReference type="Pfam" id="PF02434"/>
    </source>
</evidence>
<name>A0A1E1KMR9_9HELO</name>
<evidence type="ECO:0000256" key="4">
    <source>
        <dbReference type="ARBA" id="ARBA00022692"/>
    </source>
</evidence>
<comment type="caution">
    <text evidence="10">The sequence shown here is derived from an EMBL/GenBank/DDBJ whole genome shotgun (WGS) entry which is preliminary data.</text>
</comment>
<dbReference type="GO" id="GO:0016757">
    <property type="term" value="F:glycosyltransferase activity"/>
    <property type="evidence" value="ECO:0007669"/>
    <property type="project" value="UniProtKB-KW"/>
</dbReference>
<evidence type="ECO:0000313" key="11">
    <source>
        <dbReference type="Proteomes" id="UP000178129"/>
    </source>
</evidence>
<evidence type="ECO:0000256" key="5">
    <source>
        <dbReference type="ARBA" id="ARBA00022968"/>
    </source>
</evidence>
<evidence type="ECO:0000256" key="2">
    <source>
        <dbReference type="ARBA" id="ARBA00022676"/>
    </source>
</evidence>
<dbReference type="InterPro" id="IPR003378">
    <property type="entry name" value="Fringe-like_glycosylTrfase"/>
</dbReference>